<name>A0A9P1ISR4_9PELO</name>
<accession>A0A9P1ISR4</accession>
<comment type="caution">
    <text evidence="1">The sequence shown here is derived from an EMBL/GenBank/DDBJ whole genome shotgun (WGS) entry which is preliminary data.</text>
</comment>
<sequence length="135" mass="15846">MVDLDHRQRNGTNRGTSIGANFGQISEFRGKLEEIMRQKLGIFYWLWIFSILEIGKSEILIDNDYNLSEDPMTVMQEKSMAKMQKMRKNCTRQPEIIDKLLNGTGYNKFRIPNDGVEVTVDFWIQAITFNQRNHK</sequence>
<dbReference type="Proteomes" id="UP001152747">
    <property type="component" value="Unassembled WGS sequence"/>
</dbReference>
<protein>
    <submittedName>
        <fullName evidence="1">Uncharacterized protein</fullName>
    </submittedName>
</protein>
<keyword evidence="2" id="KW-1185">Reference proteome</keyword>
<organism evidence="1 2">
    <name type="scientific">Caenorhabditis angaria</name>
    <dbReference type="NCBI Taxonomy" id="860376"/>
    <lineage>
        <taxon>Eukaryota</taxon>
        <taxon>Metazoa</taxon>
        <taxon>Ecdysozoa</taxon>
        <taxon>Nematoda</taxon>
        <taxon>Chromadorea</taxon>
        <taxon>Rhabditida</taxon>
        <taxon>Rhabditina</taxon>
        <taxon>Rhabditomorpha</taxon>
        <taxon>Rhabditoidea</taxon>
        <taxon>Rhabditidae</taxon>
        <taxon>Peloderinae</taxon>
        <taxon>Caenorhabditis</taxon>
    </lineage>
</organism>
<dbReference type="EMBL" id="CANHGI010000005">
    <property type="protein sequence ID" value="CAI5450600.1"/>
    <property type="molecule type" value="Genomic_DNA"/>
</dbReference>
<evidence type="ECO:0000313" key="2">
    <source>
        <dbReference type="Proteomes" id="UP001152747"/>
    </source>
</evidence>
<reference evidence="1" key="1">
    <citation type="submission" date="2022-11" db="EMBL/GenBank/DDBJ databases">
        <authorList>
            <person name="Kikuchi T."/>
        </authorList>
    </citation>
    <scope>NUCLEOTIDE SEQUENCE</scope>
    <source>
        <strain evidence="1">PS1010</strain>
    </source>
</reference>
<dbReference type="AlphaFoldDB" id="A0A9P1ISR4"/>
<dbReference type="OrthoDB" id="407674at2759"/>
<evidence type="ECO:0000313" key="1">
    <source>
        <dbReference type="EMBL" id="CAI5450600.1"/>
    </source>
</evidence>
<gene>
    <name evidence="1" type="ORF">CAMP_LOCUS13237</name>
</gene>
<proteinExistence type="predicted"/>